<comment type="caution">
    <text evidence="2">The sequence shown here is derived from an EMBL/GenBank/DDBJ whole genome shotgun (WGS) entry which is preliminary data.</text>
</comment>
<proteinExistence type="predicted"/>
<gene>
    <name evidence="2" type="ORF">ERS137967_00258</name>
</gene>
<dbReference type="EMBL" id="CPYD01000001">
    <property type="protein sequence ID" value="CND90671.1"/>
    <property type="molecule type" value="Genomic_DNA"/>
</dbReference>
<evidence type="ECO:0000313" key="3">
    <source>
        <dbReference type="Proteomes" id="UP000040578"/>
    </source>
</evidence>
<protein>
    <submittedName>
        <fullName evidence="2">Phage transcriptional activator, Ogr/Delta</fullName>
    </submittedName>
</protein>
<feature type="domain" description="Zinc finger Ogr/Delta-type" evidence="1">
    <location>
        <begin position="29"/>
        <end position="75"/>
    </location>
</feature>
<evidence type="ECO:0000313" key="2">
    <source>
        <dbReference type="EMBL" id="CND90671.1"/>
    </source>
</evidence>
<reference evidence="2 3" key="1">
    <citation type="submission" date="2015-03" db="EMBL/GenBank/DDBJ databases">
        <authorList>
            <consortium name="Pathogen Informatics"/>
            <person name="Murphy D."/>
        </authorList>
    </citation>
    <scope>NUCLEOTIDE SEQUENCE [LARGE SCALE GENOMIC DNA]</scope>
    <source>
        <strain evidence="3">type strain: CIP110231</strain>
    </source>
</reference>
<organism evidence="2 3">
    <name type="scientific">Yersinia nurmii</name>
    <dbReference type="NCBI Taxonomy" id="685706"/>
    <lineage>
        <taxon>Bacteria</taxon>
        <taxon>Pseudomonadati</taxon>
        <taxon>Pseudomonadota</taxon>
        <taxon>Gammaproteobacteria</taxon>
        <taxon>Enterobacterales</taxon>
        <taxon>Yersiniaceae</taxon>
        <taxon>Yersinia</taxon>
    </lineage>
</organism>
<evidence type="ECO:0000259" key="1">
    <source>
        <dbReference type="Pfam" id="PF04606"/>
    </source>
</evidence>
<dbReference type="Pfam" id="PF04606">
    <property type="entry name" value="Ogr_Delta"/>
    <property type="match status" value="1"/>
</dbReference>
<name>A0ABP1Y4D3_9GAMM</name>
<dbReference type="Proteomes" id="UP000040578">
    <property type="component" value="Unassembled WGS sequence"/>
</dbReference>
<dbReference type="InterPro" id="IPR007684">
    <property type="entry name" value="Znf_Ogr/Delta"/>
</dbReference>
<accession>A0ABP1Y4D3</accession>
<keyword evidence="3" id="KW-1185">Reference proteome</keyword>
<sequence>MMILNQQSRIIIINTDLSRDDAGVRIMFNCPLCHSAAHTRSSSQITTETKERYHQCTNVNCGHTFVTMESFMRSIATPGEINPVPPHLQVGGQVLMF</sequence>